<comment type="caution">
    <text evidence="1">The sequence shown here is derived from an EMBL/GenBank/DDBJ whole genome shotgun (WGS) entry which is preliminary data.</text>
</comment>
<keyword evidence="2" id="KW-1185">Reference proteome</keyword>
<proteinExistence type="predicted"/>
<organism evidence="1 2">
    <name type="scientific">Apiospora phragmitis</name>
    <dbReference type="NCBI Taxonomy" id="2905665"/>
    <lineage>
        <taxon>Eukaryota</taxon>
        <taxon>Fungi</taxon>
        <taxon>Dikarya</taxon>
        <taxon>Ascomycota</taxon>
        <taxon>Pezizomycotina</taxon>
        <taxon>Sordariomycetes</taxon>
        <taxon>Xylariomycetidae</taxon>
        <taxon>Amphisphaeriales</taxon>
        <taxon>Apiosporaceae</taxon>
        <taxon>Apiospora</taxon>
    </lineage>
</organism>
<evidence type="ECO:0000313" key="1">
    <source>
        <dbReference type="EMBL" id="KAK8043777.1"/>
    </source>
</evidence>
<dbReference type="RefSeq" id="XP_066710172.1">
    <property type="nucleotide sequence ID" value="XM_066864024.1"/>
</dbReference>
<accession>A0ABR1TBJ7</accession>
<gene>
    <name evidence="1" type="ORF">PG994_012615</name>
</gene>
<dbReference type="GeneID" id="92097087"/>
<name>A0ABR1TBJ7_9PEZI</name>
<dbReference type="EMBL" id="JAQQWL010000012">
    <property type="protein sequence ID" value="KAK8043777.1"/>
    <property type="molecule type" value="Genomic_DNA"/>
</dbReference>
<reference evidence="1 2" key="1">
    <citation type="submission" date="2023-01" db="EMBL/GenBank/DDBJ databases">
        <title>Analysis of 21 Apiospora genomes using comparative genomics revels a genus with tremendous synthesis potential of carbohydrate active enzymes and secondary metabolites.</title>
        <authorList>
            <person name="Sorensen T."/>
        </authorList>
    </citation>
    <scope>NUCLEOTIDE SEQUENCE [LARGE SCALE GENOMIC DNA]</scope>
    <source>
        <strain evidence="1 2">CBS 135458</strain>
    </source>
</reference>
<dbReference type="Proteomes" id="UP001480595">
    <property type="component" value="Unassembled WGS sequence"/>
</dbReference>
<protein>
    <submittedName>
        <fullName evidence="1">Uncharacterized protein</fullName>
    </submittedName>
</protein>
<sequence>MSGTGNDDRPSAEEWSAPYCQYCGFDFEIDQSVRAGTLTPPRLTRITPRTDQMGRGVCAIQAPIDEPTPEPSVSVVGGRFAVVGGRKDQVVSRAIFRSWLGGKPHGCHAACYQFATLMVTERSFQSSRSYNERRYKWMRDKLASRIQELFSGLPAEVCYMISDYLIPAYAVPGLVSLFTIDAKEAALARPLFQNGPYRECTFVRRSLRLARIYRRADVWARHVHIDGVRYVASLSNKPPSTRHVHATTRVHTAGDVAAGMSLVDDPLGITDVQFFRENPAFGDSGDWSLQYVETQWRNLRVNDSDYILVFSDTVKVRDITCGPPAARRGLQT</sequence>
<evidence type="ECO:0000313" key="2">
    <source>
        <dbReference type="Proteomes" id="UP001480595"/>
    </source>
</evidence>